<dbReference type="Gene3D" id="3.10.310.40">
    <property type="match status" value="1"/>
</dbReference>
<evidence type="ECO:0000313" key="15">
    <source>
        <dbReference type="EMBL" id="MDQ8206769.1"/>
    </source>
</evidence>
<protein>
    <recommendedName>
        <fullName evidence="11">Alanine--tRNA ligase</fullName>
        <ecNumber evidence="11">6.1.1.7</ecNumber>
    </recommendedName>
    <alternativeName>
        <fullName evidence="11">Alanyl-tRNA synthetase</fullName>
        <shortName evidence="11">AlaRS</shortName>
    </alternativeName>
</protein>
<keyword evidence="7 11" id="KW-0067">ATP-binding</keyword>
<feature type="binding site" evidence="11">
    <location>
        <position position="694"/>
    </location>
    <ligand>
        <name>Zn(2+)</name>
        <dbReference type="ChEBI" id="CHEBI:29105"/>
    </ligand>
</feature>
<dbReference type="PANTHER" id="PTHR11777">
    <property type="entry name" value="ALANYL-TRNA SYNTHETASE"/>
    <property type="match status" value="1"/>
</dbReference>
<dbReference type="Gene3D" id="3.30.980.10">
    <property type="entry name" value="Threonyl-trna Synthetase, Chain A, domain 2"/>
    <property type="match status" value="1"/>
</dbReference>
<evidence type="ECO:0000256" key="8">
    <source>
        <dbReference type="ARBA" id="ARBA00022884"/>
    </source>
</evidence>
<keyword evidence="16" id="KW-1185">Reference proteome</keyword>
<comment type="subcellular location">
    <subcellularLocation>
        <location evidence="11">Cytoplasm</location>
    </subcellularLocation>
</comment>
<dbReference type="InterPro" id="IPR045864">
    <property type="entry name" value="aa-tRNA-synth_II/BPL/LPL"/>
</dbReference>
<keyword evidence="2 11" id="KW-0820">tRNA-binding</keyword>
<dbReference type="EMBL" id="JARXHW010000007">
    <property type="protein sequence ID" value="MDQ8206769.1"/>
    <property type="molecule type" value="Genomic_DNA"/>
</dbReference>
<dbReference type="PROSITE" id="PS50860">
    <property type="entry name" value="AA_TRNA_LIGASE_II_ALA"/>
    <property type="match status" value="1"/>
</dbReference>
<dbReference type="SUPFAM" id="SSF55681">
    <property type="entry name" value="Class II aaRS and biotin synthetases"/>
    <property type="match status" value="1"/>
</dbReference>
<evidence type="ECO:0000256" key="7">
    <source>
        <dbReference type="ARBA" id="ARBA00022840"/>
    </source>
</evidence>
<feature type="coiled-coil region" evidence="12">
    <location>
        <begin position="739"/>
        <end position="766"/>
    </location>
</feature>
<dbReference type="Proteomes" id="UP001225316">
    <property type="component" value="Unassembled WGS sequence"/>
</dbReference>
<dbReference type="InterPro" id="IPR018164">
    <property type="entry name" value="Ala-tRNA-synth_IIc_N"/>
</dbReference>
<evidence type="ECO:0000256" key="9">
    <source>
        <dbReference type="ARBA" id="ARBA00022917"/>
    </source>
</evidence>
<keyword evidence="10 11" id="KW-0030">Aminoacyl-tRNA synthetase</keyword>
<dbReference type="Pfam" id="PF01411">
    <property type="entry name" value="tRNA-synt_2c"/>
    <property type="match status" value="1"/>
</dbReference>
<dbReference type="PRINTS" id="PR00980">
    <property type="entry name" value="TRNASYNTHALA"/>
</dbReference>
<comment type="similarity">
    <text evidence="1 11">Belongs to the class-II aminoacyl-tRNA synthetase family.</text>
</comment>
<dbReference type="SMART" id="SM00863">
    <property type="entry name" value="tRNA_SAD"/>
    <property type="match status" value="1"/>
</dbReference>
<keyword evidence="9 11" id="KW-0648">Protein biosynthesis</keyword>
<evidence type="ECO:0000256" key="12">
    <source>
        <dbReference type="SAM" id="Coils"/>
    </source>
</evidence>
<dbReference type="InterPro" id="IPR003156">
    <property type="entry name" value="DHHA1_dom"/>
</dbReference>
<feature type="compositionally biased region" description="Basic and acidic residues" evidence="13">
    <location>
        <begin position="919"/>
        <end position="937"/>
    </location>
</feature>
<feature type="binding site" evidence="11">
    <location>
        <position position="698"/>
    </location>
    <ligand>
        <name>Zn(2+)</name>
        <dbReference type="ChEBI" id="CHEBI:29105"/>
    </ligand>
</feature>
<keyword evidence="4 11" id="KW-0479">Metal-binding</keyword>
<evidence type="ECO:0000256" key="1">
    <source>
        <dbReference type="ARBA" id="ARBA00008226"/>
    </source>
</evidence>
<keyword evidence="6 11" id="KW-0862">Zinc</keyword>
<evidence type="ECO:0000256" key="10">
    <source>
        <dbReference type="ARBA" id="ARBA00023146"/>
    </source>
</evidence>
<evidence type="ECO:0000256" key="13">
    <source>
        <dbReference type="SAM" id="MobiDB-lite"/>
    </source>
</evidence>
<comment type="cofactor">
    <cofactor evidence="11">
        <name>Zn(2+)</name>
        <dbReference type="ChEBI" id="CHEBI:29105"/>
    </cofactor>
    <text evidence="11">Binds 1 zinc ion per subunit.</text>
</comment>
<dbReference type="InterPro" id="IPR002318">
    <property type="entry name" value="Ala-tRNA-lgiase_IIc"/>
</dbReference>
<name>A0ABU1AU52_9BACT</name>
<dbReference type="InterPro" id="IPR012947">
    <property type="entry name" value="tRNA_SAD"/>
</dbReference>
<dbReference type="Pfam" id="PF02272">
    <property type="entry name" value="DHHA1"/>
    <property type="match status" value="1"/>
</dbReference>
<dbReference type="InterPro" id="IPR050058">
    <property type="entry name" value="Ala-tRNA_ligase"/>
</dbReference>
<dbReference type="Pfam" id="PF07973">
    <property type="entry name" value="tRNA_SAD"/>
    <property type="match status" value="1"/>
</dbReference>
<feature type="binding site" evidence="11">
    <location>
        <position position="589"/>
    </location>
    <ligand>
        <name>Zn(2+)</name>
        <dbReference type="ChEBI" id="CHEBI:29105"/>
    </ligand>
</feature>
<dbReference type="NCBIfam" id="TIGR00344">
    <property type="entry name" value="alaS"/>
    <property type="match status" value="1"/>
</dbReference>
<dbReference type="InterPro" id="IPR018165">
    <property type="entry name" value="Ala-tRNA-synth_IIc_core"/>
</dbReference>
<evidence type="ECO:0000256" key="4">
    <source>
        <dbReference type="ARBA" id="ARBA00022723"/>
    </source>
</evidence>
<evidence type="ECO:0000256" key="5">
    <source>
        <dbReference type="ARBA" id="ARBA00022741"/>
    </source>
</evidence>
<evidence type="ECO:0000256" key="2">
    <source>
        <dbReference type="ARBA" id="ARBA00022555"/>
    </source>
</evidence>
<evidence type="ECO:0000313" key="16">
    <source>
        <dbReference type="Proteomes" id="UP001225316"/>
    </source>
</evidence>
<dbReference type="InterPro" id="IPR018163">
    <property type="entry name" value="Thr/Ala-tRNA-synth_IIc_edit"/>
</dbReference>
<organism evidence="15 16">
    <name type="scientific">Thalassobacterium maritimum</name>
    <dbReference type="NCBI Taxonomy" id="3041265"/>
    <lineage>
        <taxon>Bacteria</taxon>
        <taxon>Pseudomonadati</taxon>
        <taxon>Verrucomicrobiota</taxon>
        <taxon>Opitutia</taxon>
        <taxon>Puniceicoccales</taxon>
        <taxon>Coraliomargaritaceae</taxon>
        <taxon>Thalassobacterium</taxon>
    </lineage>
</organism>
<dbReference type="EC" id="6.1.1.7" evidence="11"/>
<keyword evidence="3 11" id="KW-0436">Ligase</keyword>
<proteinExistence type="inferred from homology"/>
<dbReference type="Gene3D" id="3.30.930.10">
    <property type="entry name" value="Bira Bifunctional Protein, Domain 2"/>
    <property type="match status" value="1"/>
</dbReference>
<comment type="caution">
    <text evidence="15">The sequence shown here is derived from an EMBL/GenBank/DDBJ whole genome shotgun (WGS) entry which is preliminary data.</text>
</comment>
<keyword evidence="11" id="KW-0963">Cytoplasm</keyword>
<feature type="domain" description="Alanyl-transfer RNA synthetases family profile" evidence="14">
    <location>
        <begin position="2"/>
        <end position="737"/>
    </location>
</feature>
<comment type="function">
    <text evidence="11">Catalyzes the attachment of alanine to tRNA(Ala) in a two-step reaction: alanine is first activated by ATP to form Ala-AMP and then transferred to the acceptor end of tRNA(Ala). Also edits incorrectly charged Ser-tRNA(Ala) and Gly-tRNA(Ala) via its editing domain.</text>
</comment>
<keyword evidence="8 11" id="KW-0694">RNA-binding</keyword>
<evidence type="ECO:0000259" key="14">
    <source>
        <dbReference type="PROSITE" id="PS50860"/>
    </source>
</evidence>
<feature type="region of interest" description="Disordered" evidence="13">
    <location>
        <begin position="905"/>
        <end position="937"/>
    </location>
</feature>
<evidence type="ECO:0000256" key="11">
    <source>
        <dbReference type="HAMAP-Rule" id="MF_00036"/>
    </source>
</evidence>
<reference evidence="15 16" key="1">
    <citation type="submission" date="2023-04" db="EMBL/GenBank/DDBJ databases">
        <title>A novel bacteria isolated from coastal sediment.</title>
        <authorList>
            <person name="Liu X.-J."/>
            <person name="Du Z.-J."/>
        </authorList>
    </citation>
    <scope>NUCLEOTIDE SEQUENCE [LARGE SCALE GENOMIC DNA]</scope>
    <source>
        <strain evidence="15 16">SDUM461003</strain>
    </source>
</reference>
<keyword evidence="5 11" id="KW-0547">Nucleotide-binding</keyword>
<dbReference type="InterPro" id="IPR023033">
    <property type="entry name" value="Ala_tRNA_ligase_euk/bac"/>
</dbReference>
<dbReference type="Gene3D" id="2.40.30.130">
    <property type="match status" value="1"/>
</dbReference>
<accession>A0ABU1AU52</accession>
<comment type="catalytic activity">
    <reaction evidence="11">
        <text>tRNA(Ala) + L-alanine + ATP = L-alanyl-tRNA(Ala) + AMP + diphosphate</text>
        <dbReference type="Rhea" id="RHEA:12540"/>
        <dbReference type="Rhea" id="RHEA-COMP:9657"/>
        <dbReference type="Rhea" id="RHEA-COMP:9923"/>
        <dbReference type="ChEBI" id="CHEBI:30616"/>
        <dbReference type="ChEBI" id="CHEBI:33019"/>
        <dbReference type="ChEBI" id="CHEBI:57972"/>
        <dbReference type="ChEBI" id="CHEBI:78442"/>
        <dbReference type="ChEBI" id="CHEBI:78497"/>
        <dbReference type="ChEBI" id="CHEBI:456215"/>
        <dbReference type="EC" id="6.1.1.7"/>
    </reaction>
</comment>
<sequence>MKSSAEIRQSFMDFFASKQHTIVPSASLMPQSPGLLFTNAGMNQFVPYFLGTEKAPYSPPRAADTQKCIRAGGKHNDLEDVGYDTYHHTFFEMLGNWSFGNYFKKEAIEWGWELIVDVWGVPASRLYATVYAPSEGDPSSFDQEAYDFWAALFEKKGLDPKKHIINGNVKDNFWMMGETGPCGPCSELHVDLTPNGDSEGKLVNMDSDLCIEIWNLVFIQYNAEADGSFRDLPAKHVDTGMGFERACSLIQNTKGFTDFSQKPSNYATDVFQPIFRKLEALSGKTYADIYPESVESDKSQLSTEMKEAIAFRVIADHIRTLAFSLADGILLGNTGRNYVLRRILRRAVRYGRTLGFSSAQTFLPELVDTLVDEMAGVFPELKNRAAAIKENLQREEASFNETLDRGLAMFEEEVDGLKGQLSGEFAFKLYDTFGFPIDLTQLLCAERALKVDMDTFEKLMEQQRELGRKARTQQLVRAADIATEASTEFTGFEEDSSSATVLEIHTQEDALLVITDCTPFYAEMGGQLGDQGTLTLGDAEYPVSAVQQLSAARAHSLPVDAKIAVGDQVTLSIDPNRRRPIEAHHTATHLLHWALHEVVSTDASQQGSSVSPERLRFDFNSGALTPEQIDQIESKVNAHIEAGEPVSWIEVPHDDVKDRSDIQQFFGDKYGDKVRVVQIGGQPQQLDGYSMELCGGTHVRNTKDIGLFKIKSEGAIASGIRRIEAVCGIAAYDWTRSVVEKSAEEKKELRNRLNALNEQLSALDAEPVHFPQFPHIMTGMLDKGSFEQKNQVFKDLLAHLQGLKAATVEADKALKKAQTAGAAKAAHAMLSELDLSGNLVIATQGPAALLQELLNGLKSQQFAQAAFLIVDDGEKLYLGALCGSSAKDNGLMAGKLIQSLAPIAGGKGGGKPDMARGAAPERDKAEELATKAKEALK</sequence>
<feature type="binding site" evidence="11">
    <location>
        <position position="585"/>
    </location>
    <ligand>
        <name>Zn(2+)</name>
        <dbReference type="ChEBI" id="CHEBI:29105"/>
    </ligand>
</feature>
<dbReference type="SUPFAM" id="SSF50447">
    <property type="entry name" value="Translation proteins"/>
    <property type="match status" value="1"/>
</dbReference>
<dbReference type="SUPFAM" id="SSF55186">
    <property type="entry name" value="ThrRS/AlaRS common domain"/>
    <property type="match status" value="1"/>
</dbReference>
<evidence type="ECO:0000256" key="3">
    <source>
        <dbReference type="ARBA" id="ARBA00022598"/>
    </source>
</evidence>
<keyword evidence="12" id="KW-0175">Coiled coil</keyword>
<dbReference type="PANTHER" id="PTHR11777:SF9">
    <property type="entry name" value="ALANINE--TRNA LIGASE, CYTOPLASMIC"/>
    <property type="match status" value="1"/>
</dbReference>
<dbReference type="HAMAP" id="MF_00036_B">
    <property type="entry name" value="Ala_tRNA_synth_B"/>
    <property type="match status" value="1"/>
</dbReference>
<gene>
    <name evidence="11 15" type="primary">alaS</name>
    <name evidence="15" type="ORF">QEH52_04565</name>
</gene>
<dbReference type="CDD" id="cd00673">
    <property type="entry name" value="AlaRS_core"/>
    <property type="match status" value="1"/>
</dbReference>
<dbReference type="RefSeq" id="WP_308948885.1">
    <property type="nucleotide sequence ID" value="NZ_JARXHW010000007.1"/>
</dbReference>
<dbReference type="GO" id="GO:0004813">
    <property type="term" value="F:alanine-tRNA ligase activity"/>
    <property type="evidence" value="ECO:0007669"/>
    <property type="project" value="UniProtKB-EC"/>
</dbReference>
<dbReference type="SUPFAM" id="SSF101353">
    <property type="entry name" value="Putative anticodon-binding domain of alanyl-tRNA synthetase (AlaRS)"/>
    <property type="match status" value="1"/>
</dbReference>
<evidence type="ECO:0000256" key="6">
    <source>
        <dbReference type="ARBA" id="ARBA00022833"/>
    </source>
</evidence>
<dbReference type="InterPro" id="IPR009000">
    <property type="entry name" value="Transl_B-barrel_sf"/>
</dbReference>
<dbReference type="InterPro" id="IPR018162">
    <property type="entry name" value="Ala-tRNA-ligase_IIc_anticod-bd"/>
</dbReference>
<comment type="domain">
    <text evidence="11">Consists of three domains; the N-terminal catalytic domain, the editing domain and the C-terminal C-Ala domain. The editing domain removes incorrectly charged amino acids, while the C-Ala domain, along with tRNA(Ala), serves as a bridge to cooperatively bring together the editing and aminoacylation centers thus stimulating deacylation of misacylated tRNAs.</text>
</comment>